<gene>
    <name evidence="2" type="ORF">H2200_000294</name>
</gene>
<organism evidence="2 3">
    <name type="scientific">Cladophialophora chaetospira</name>
    <dbReference type="NCBI Taxonomy" id="386627"/>
    <lineage>
        <taxon>Eukaryota</taxon>
        <taxon>Fungi</taxon>
        <taxon>Dikarya</taxon>
        <taxon>Ascomycota</taxon>
        <taxon>Pezizomycotina</taxon>
        <taxon>Eurotiomycetes</taxon>
        <taxon>Chaetothyriomycetidae</taxon>
        <taxon>Chaetothyriales</taxon>
        <taxon>Herpotrichiellaceae</taxon>
        <taxon>Cladophialophora</taxon>
    </lineage>
</organism>
<sequence length="274" mass="30958">MAVTGSMNAKHARSPVIKIVAGENEIFSEEDPDAALNVFYVAKSLLIESSSYFAIVLDSTPERAVVFLPEHDYEVVENWLNLIFNGTLNIQEKLPLAFATIQKYFVFANLVGSEKLKNVITDSFQEHPIDWTLNSLRALQDDYSSLTTIFDIILEYHAWVIVTEGWAGFWGSPDGIVAWNKFICDQDNCSIVNQLLLKIDELNSGRLRKRLICPSDRKDCKWHEHLNDETKAKCPGRNGKPDAVKVVINGIEHWDINDSMLKTNGNAYNEINPA</sequence>
<dbReference type="InterPro" id="IPR000210">
    <property type="entry name" value="BTB/POZ_dom"/>
</dbReference>
<comment type="caution">
    <text evidence="2">The sequence shown here is derived from an EMBL/GenBank/DDBJ whole genome shotgun (WGS) entry which is preliminary data.</text>
</comment>
<accession>A0AA38XN56</accession>
<name>A0AA38XN56_9EURO</name>
<proteinExistence type="predicted"/>
<dbReference type="InterPro" id="IPR011333">
    <property type="entry name" value="SKP1/BTB/POZ_sf"/>
</dbReference>
<evidence type="ECO:0000313" key="3">
    <source>
        <dbReference type="Proteomes" id="UP001172673"/>
    </source>
</evidence>
<dbReference type="AlphaFoldDB" id="A0AA38XN56"/>
<dbReference type="EMBL" id="JAPDRK010000001">
    <property type="protein sequence ID" value="KAJ9616575.1"/>
    <property type="molecule type" value="Genomic_DNA"/>
</dbReference>
<dbReference type="Proteomes" id="UP001172673">
    <property type="component" value="Unassembled WGS sequence"/>
</dbReference>
<feature type="domain" description="BTB" evidence="1">
    <location>
        <begin position="39"/>
        <end position="92"/>
    </location>
</feature>
<reference evidence="2" key="1">
    <citation type="submission" date="2022-10" db="EMBL/GenBank/DDBJ databases">
        <title>Culturing micro-colonial fungi from biological soil crusts in the Mojave desert and describing Neophaeococcomyces mojavensis, and introducing the new genera and species Taxawa tesnikishii.</title>
        <authorList>
            <person name="Kurbessoian T."/>
            <person name="Stajich J.E."/>
        </authorList>
    </citation>
    <scope>NUCLEOTIDE SEQUENCE</scope>
    <source>
        <strain evidence="2">TK_41</strain>
    </source>
</reference>
<dbReference type="SUPFAM" id="SSF54695">
    <property type="entry name" value="POZ domain"/>
    <property type="match status" value="1"/>
</dbReference>
<protein>
    <recommendedName>
        <fullName evidence="1">BTB domain-containing protein</fullName>
    </recommendedName>
</protein>
<evidence type="ECO:0000313" key="2">
    <source>
        <dbReference type="EMBL" id="KAJ9616575.1"/>
    </source>
</evidence>
<dbReference type="Gene3D" id="3.30.710.10">
    <property type="entry name" value="Potassium Channel Kv1.1, Chain A"/>
    <property type="match status" value="1"/>
</dbReference>
<dbReference type="Pfam" id="PF00651">
    <property type="entry name" value="BTB"/>
    <property type="match status" value="1"/>
</dbReference>
<evidence type="ECO:0000259" key="1">
    <source>
        <dbReference type="PROSITE" id="PS50097"/>
    </source>
</evidence>
<dbReference type="PROSITE" id="PS50097">
    <property type="entry name" value="BTB"/>
    <property type="match status" value="1"/>
</dbReference>
<keyword evidence="3" id="KW-1185">Reference proteome</keyword>